<comment type="caution">
    <text evidence="4">The sequence shown here is derived from an EMBL/GenBank/DDBJ whole genome shotgun (WGS) entry which is preliminary data.</text>
</comment>
<dbReference type="SUPFAM" id="SSF54523">
    <property type="entry name" value="Pili subunits"/>
    <property type="match status" value="1"/>
</dbReference>
<dbReference type="Gene3D" id="3.30.700.10">
    <property type="entry name" value="Glycoprotein, Type 4 Pilin"/>
    <property type="match status" value="1"/>
</dbReference>
<dbReference type="NCBIfam" id="TIGR02532">
    <property type="entry name" value="IV_pilin_GFxxxE"/>
    <property type="match status" value="1"/>
</dbReference>
<protein>
    <submittedName>
        <fullName evidence="4">Pilus assembly protein TapA</fullName>
    </submittedName>
</protein>
<sequence>MKKSQKGFTLIELLIVTAIIGVLSSVALPAYELYTQSARFTEAEIAAGLYQNAVVVAANAQRFSALTDINEGTLGVADFQPRTANTHGVHVHDGVIILTWRDDGTVLDGVTYTLTAQSFVPPINWTVGGTCIFRGFC</sequence>
<evidence type="ECO:0000256" key="3">
    <source>
        <dbReference type="SAM" id="Phobius"/>
    </source>
</evidence>
<feature type="transmembrane region" description="Helical" evidence="3">
    <location>
        <begin position="7"/>
        <end position="31"/>
    </location>
</feature>
<gene>
    <name evidence="4" type="ORF">COA96_16470</name>
</gene>
<keyword evidence="3" id="KW-1133">Transmembrane helix</keyword>
<dbReference type="AlphaFoldDB" id="A0A2A5AIS1"/>
<dbReference type="Pfam" id="PF07963">
    <property type="entry name" value="N_methyl"/>
    <property type="match status" value="1"/>
</dbReference>
<dbReference type="PROSITE" id="PS00409">
    <property type="entry name" value="PROKAR_NTER_METHYL"/>
    <property type="match status" value="1"/>
</dbReference>
<dbReference type="EMBL" id="NVVJ01000094">
    <property type="protein sequence ID" value="PCJ18990.1"/>
    <property type="molecule type" value="Genomic_DNA"/>
</dbReference>
<name>A0A2A5AIS1_9GAMM</name>
<evidence type="ECO:0000313" key="4">
    <source>
        <dbReference type="EMBL" id="PCJ18990.1"/>
    </source>
</evidence>
<keyword evidence="3" id="KW-0472">Membrane</keyword>
<organism evidence="4 5">
    <name type="scientific">SAR86 cluster bacterium</name>
    <dbReference type="NCBI Taxonomy" id="2030880"/>
    <lineage>
        <taxon>Bacteria</taxon>
        <taxon>Pseudomonadati</taxon>
        <taxon>Pseudomonadota</taxon>
        <taxon>Gammaproteobacteria</taxon>
        <taxon>SAR86 cluster</taxon>
    </lineage>
</organism>
<evidence type="ECO:0000313" key="5">
    <source>
        <dbReference type="Proteomes" id="UP000218327"/>
    </source>
</evidence>
<accession>A0A2A5AIS1</accession>
<keyword evidence="3" id="KW-0812">Transmembrane</keyword>
<keyword evidence="2" id="KW-0488">Methylation</keyword>
<dbReference type="InterPro" id="IPR012902">
    <property type="entry name" value="N_methyl_site"/>
</dbReference>
<proteinExistence type="inferred from homology"/>
<dbReference type="PANTHER" id="PTHR30093:SF34">
    <property type="entry name" value="PREPILIN PEPTIDASE-DEPENDENT PROTEIN D"/>
    <property type="match status" value="1"/>
</dbReference>
<dbReference type="Proteomes" id="UP000218327">
    <property type="component" value="Unassembled WGS sequence"/>
</dbReference>
<evidence type="ECO:0000256" key="2">
    <source>
        <dbReference type="ARBA" id="ARBA00022481"/>
    </source>
</evidence>
<reference evidence="5" key="1">
    <citation type="submission" date="2017-08" db="EMBL/GenBank/DDBJ databases">
        <title>A dynamic microbial community with high functional redundancy inhabits the cold, oxic subseafloor aquifer.</title>
        <authorList>
            <person name="Tully B.J."/>
            <person name="Wheat C.G."/>
            <person name="Glazer B.T."/>
            <person name="Huber J.A."/>
        </authorList>
    </citation>
    <scope>NUCLEOTIDE SEQUENCE [LARGE SCALE GENOMIC DNA]</scope>
</reference>
<evidence type="ECO:0000256" key="1">
    <source>
        <dbReference type="ARBA" id="ARBA00005233"/>
    </source>
</evidence>
<dbReference type="InterPro" id="IPR045584">
    <property type="entry name" value="Pilin-like"/>
</dbReference>
<dbReference type="PANTHER" id="PTHR30093">
    <property type="entry name" value="GENERAL SECRETION PATHWAY PROTEIN G"/>
    <property type="match status" value="1"/>
</dbReference>
<comment type="similarity">
    <text evidence="1">Belongs to the N-Me-Phe pilin family.</text>
</comment>